<sequence length="141" mass="15644">MEDPSQRLSAEEVLRHPWVQNGGPKTLLDTPLRMRRNNSARELSAFAGDAMHLNRVIHHHYSVAAMIDQVALCEVDEDHPEKYDADDEDGPIHINHIPRNNSRQFGPKLSPPGASKLAQRRLGCGKAQSLTREPLVASPSG</sequence>
<reference evidence="2" key="1">
    <citation type="submission" date="2020-11" db="EMBL/GenBank/DDBJ databases">
        <authorList>
            <person name="Tran Van P."/>
        </authorList>
    </citation>
    <scope>NUCLEOTIDE SEQUENCE</scope>
</reference>
<feature type="compositionally biased region" description="Acidic residues" evidence="1">
    <location>
        <begin position="78"/>
        <end position="89"/>
    </location>
</feature>
<proteinExistence type="predicted"/>
<keyword evidence="3" id="KW-1185">Reference proteome</keyword>
<dbReference type="EMBL" id="CAJPEV010001840">
    <property type="protein sequence ID" value="CAG0894553.1"/>
    <property type="molecule type" value="Genomic_DNA"/>
</dbReference>
<name>A0A7R8XET7_9CRUS</name>
<evidence type="ECO:0000313" key="2">
    <source>
        <dbReference type="EMBL" id="CAD7248425.1"/>
    </source>
</evidence>
<feature type="region of interest" description="Disordered" evidence="1">
    <location>
        <begin position="78"/>
        <end position="141"/>
    </location>
</feature>
<dbReference type="Proteomes" id="UP000677054">
    <property type="component" value="Unassembled WGS sequence"/>
</dbReference>
<dbReference type="EMBL" id="LR901357">
    <property type="protein sequence ID" value="CAD7248425.1"/>
    <property type="molecule type" value="Genomic_DNA"/>
</dbReference>
<evidence type="ECO:0000313" key="3">
    <source>
        <dbReference type="Proteomes" id="UP000677054"/>
    </source>
</evidence>
<accession>A0A7R8XET7</accession>
<protein>
    <submittedName>
        <fullName evidence="2">Uncharacterized protein</fullName>
    </submittedName>
</protein>
<dbReference type="AlphaFoldDB" id="A0A7R8XET7"/>
<evidence type="ECO:0000256" key="1">
    <source>
        <dbReference type="SAM" id="MobiDB-lite"/>
    </source>
</evidence>
<dbReference type="OrthoDB" id="5794026at2759"/>
<organism evidence="2">
    <name type="scientific">Darwinula stevensoni</name>
    <dbReference type="NCBI Taxonomy" id="69355"/>
    <lineage>
        <taxon>Eukaryota</taxon>
        <taxon>Metazoa</taxon>
        <taxon>Ecdysozoa</taxon>
        <taxon>Arthropoda</taxon>
        <taxon>Crustacea</taxon>
        <taxon>Oligostraca</taxon>
        <taxon>Ostracoda</taxon>
        <taxon>Podocopa</taxon>
        <taxon>Podocopida</taxon>
        <taxon>Darwinulocopina</taxon>
        <taxon>Darwinuloidea</taxon>
        <taxon>Darwinulidae</taxon>
        <taxon>Darwinula</taxon>
    </lineage>
</organism>
<gene>
    <name evidence="2" type="ORF">DSTB1V02_LOCUS8238</name>
</gene>